<keyword evidence="1" id="KW-0175">Coiled coil</keyword>
<name>A0ABP0MAH4_9DINO</name>
<dbReference type="InterPro" id="IPR036305">
    <property type="entry name" value="RGS_sf"/>
</dbReference>
<gene>
    <name evidence="3" type="ORF">SCF082_LOCUS26835</name>
</gene>
<dbReference type="EMBL" id="CAXAMM010020537">
    <property type="protein sequence ID" value="CAK9048078.1"/>
    <property type="molecule type" value="Genomic_DNA"/>
</dbReference>
<feature type="coiled-coil region" evidence="1">
    <location>
        <begin position="343"/>
        <end position="370"/>
    </location>
</feature>
<dbReference type="SUPFAM" id="SSF48097">
    <property type="entry name" value="Regulator of G-protein signaling, RGS"/>
    <property type="match status" value="1"/>
</dbReference>
<dbReference type="InterPro" id="IPR038355">
    <property type="entry name" value="TNFAIP8_sf"/>
</dbReference>
<keyword evidence="4" id="KW-1185">Reference proteome</keyword>
<comment type="caution">
    <text evidence="3">The sequence shown here is derived from an EMBL/GenBank/DDBJ whole genome shotgun (WGS) entry which is preliminary data.</text>
</comment>
<dbReference type="Gene3D" id="1.20.1440.160">
    <property type="entry name" value="Tumor necrosis factor alpha-induced protein 8-like"/>
    <property type="match status" value="1"/>
</dbReference>
<protein>
    <submittedName>
        <fullName evidence="3">Tumor necrosis factor alpha-induced protein 8-like protein 3</fullName>
    </submittedName>
</protein>
<organism evidence="3 4">
    <name type="scientific">Durusdinium trenchii</name>
    <dbReference type="NCBI Taxonomy" id="1381693"/>
    <lineage>
        <taxon>Eukaryota</taxon>
        <taxon>Sar</taxon>
        <taxon>Alveolata</taxon>
        <taxon>Dinophyceae</taxon>
        <taxon>Suessiales</taxon>
        <taxon>Symbiodiniaceae</taxon>
        <taxon>Durusdinium</taxon>
    </lineage>
</organism>
<reference evidence="3 4" key="1">
    <citation type="submission" date="2024-02" db="EMBL/GenBank/DDBJ databases">
        <authorList>
            <person name="Chen Y."/>
            <person name="Shah S."/>
            <person name="Dougan E. K."/>
            <person name="Thang M."/>
            <person name="Chan C."/>
        </authorList>
    </citation>
    <scope>NUCLEOTIDE SEQUENCE [LARGE SCALE GENOMIC DNA]</scope>
</reference>
<dbReference type="Pfam" id="PF05527">
    <property type="entry name" value="TNFAIP8"/>
    <property type="match status" value="1"/>
</dbReference>
<evidence type="ECO:0000256" key="1">
    <source>
        <dbReference type="SAM" id="Coils"/>
    </source>
</evidence>
<accession>A0ABP0MAH4</accession>
<dbReference type="InterPro" id="IPR008477">
    <property type="entry name" value="TNFAIP8-like"/>
</dbReference>
<evidence type="ECO:0000313" key="3">
    <source>
        <dbReference type="EMBL" id="CAK9048078.1"/>
    </source>
</evidence>
<feature type="non-terminal residue" evidence="3">
    <location>
        <position position="499"/>
    </location>
</feature>
<sequence length="499" mass="54396">MAGEEETAGAKAAPQEKKRGRRLTALGAKKAVASKIGESKVGRSALIKLMGPEGDAGVSALKEAVAKFEDRPTAKELKKDTFKWVLKASVLIQNKSLTRDNAAHLKRPALGCAERVVDICDRRPAGSRDMSKVSSELLALGDMLKALLESHSQDKNVAKIDKIVKYYANPVFLNDVMNKPAYQEERDTILASLKTILLPHASVLNDDESLAAAQSRCRTIHSEIDPDIHVCLNAHHPEMSSMFAKFLDARPDKAAALAMRFILAEHEFVQISAANLRVVRARVLFKKFVQFPVDGKFVVDDADERAKFQAAIDDEVVSRTIFAQSREKAFKLLVNPFNAFLTSRALLAFKQSLQDELAELQRRFGAKLDEPAPHMRKLAQDFIASAGCMSPFCLPSSNACPTKSSHPRQKTSRTAHEYPLYSTTASQSSASTGCAGLRKLAHSHGPSHLSAASYSVWPQRAQQKRPAAHSAASASWATTPDTISISRSAVAGSGRRDSA</sequence>
<evidence type="ECO:0000256" key="2">
    <source>
        <dbReference type="SAM" id="MobiDB-lite"/>
    </source>
</evidence>
<proteinExistence type="predicted"/>
<feature type="region of interest" description="Disordered" evidence="2">
    <location>
        <begin position="1"/>
        <end position="23"/>
    </location>
</feature>
<dbReference type="Proteomes" id="UP001642464">
    <property type="component" value="Unassembled WGS sequence"/>
</dbReference>
<evidence type="ECO:0000313" key="4">
    <source>
        <dbReference type="Proteomes" id="UP001642464"/>
    </source>
</evidence>